<reference evidence="1 2" key="1">
    <citation type="journal article" date="2012" name="PLoS Pathog.">
        <title>Diverse lifestyles and strategies of plant pathogenesis encoded in the genomes of eighteen Dothideomycetes fungi.</title>
        <authorList>
            <person name="Ohm R.A."/>
            <person name="Feau N."/>
            <person name="Henrissat B."/>
            <person name="Schoch C.L."/>
            <person name="Horwitz B.A."/>
            <person name="Barry K.W."/>
            <person name="Condon B.J."/>
            <person name="Copeland A.C."/>
            <person name="Dhillon B."/>
            <person name="Glaser F."/>
            <person name="Hesse C.N."/>
            <person name="Kosti I."/>
            <person name="LaButti K."/>
            <person name="Lindquist E.A."/>
            <person name="Lucas S."/>
            <person name="Salamov A.A."/>
            <person name="Bradshaw R.E."/>
            <person name="Ciuffetti L."/>
            <person name="Hamelin R.C."/>
            <person name="Kema G.H.J."/>
            <person name="Lawrence C."/>
            <person name="Scott J.A."/>
            <person name="Spatafora J.W."/>
            <person name="Turgeon B.G."/>
            <person name="de Wit P.J.G.M."/>
            <person name="Zhong S."/>
            <person name="Goodwin S.B."/>
            <person name="Grigoriev I.V."/>
        </authorList>
    </citation>
    <scope>NUCLEOTIDE SEQUENCE [LARGE SCALE GENOMIC DNA]</scope>
    <source>
        <strain evidence="2">28A</strain>
    </source>
</reference>
<dbReference type="OrthoDB" id="3781480at2759"/>
<dbReference type="AlphaFoldDB" id="R0KAY0"/>
<name>R0KAY0_EXST2</name>
<dbReference type="GeneID" id="19403671"/>
<evidence type="ECO:0000313" key="2">
    <source>
        <dbReference type="Proteomes" id="UP000016935"/>
    </source>
</evidence>
<organism evidence="1 2">
    <name type="scientific">Exserohilum turcicum (strain 28A)</name>
    <name type="common">Northern leaf blight fungus</name>
    <name type="synonym">Setosphaeria turcica</name>
    <dbReference type="NCBI Taxonomy" id="671987"/>
    <lineage>
        <taxon>Eukaryota</taxon>
        <taxon>Fungi</taxon>
        <taxon>Dikarya</taxon>
        <taxon>Ascomycota</taxon>
        <taxon>Pezizomycotina</taxon>
        <taxon>Dothideomycetes</taxon>
        <taxon>Pleosporomycetidae</taxon>
        <taxon>Pleosporales</taxon>
        <taxon>Pleosporineae</taxon>
        <taxon>Pleosporaceae</taxon>
        <taxon>Exserohilum</taxon>
    </lineage>
</organism>
<proteinExistence type="predicted"/>
<gene>
    <name evidence="1" type="ORF">SETTUDRAFT_32613</name>
</gene>
<keyword evidence="2" id="KW-1185">Reference proteome</keyword>
<reference evidence="1 2" key="2">
    <citation type="journal article" date="2013" name="PLoS Genet.">
        <title>Comparative genome structure, secondary metabolite, and effector coding capacity across Cochliobolus pathogens.</title>
        <authorList>
            <person name="Condon B.J."/>
            <person name="Leng Y."/>
            <person name="Wu D."/>
            <person name="Bushley K.E."/>
            <person name="Ohm R.A."/>
            <person name="Otillar R."/>
            <person name="Martin J."/>
            <person name="Schackwitz W."/>
            <person name="Grimwood J."/>
            <person name="MohdZainudin N."/>
            <person name="Xue C."/>
            <person name="Wang R."/>
            <person name="Manning V.A."/>
            <person name="Dhillon B."/>
            <person name="Tu Z.J."/>
            <person name="Steffenson B.J."/>
            <person name="Salamov A."/>
            <person name="Sun H."/>
            <person name="Lowry S."/>
            <person name="LaButti K."/>
            <person name="Han J."/>
            <person name="Copeland A."/>
            <person name="Lindquist E."/>
            <person name="Barry K."/>
            <person name="Schmutz J."/>
            <person name="Baker S.E."/>
            <person name="Ciuffetti L.M."/>
            <person name="Grigoriev I.V."/>
            <person name="Zhong S."/>
            <person name="Turgeon B.G."/>
        </authorList>
    </citation>
    <scope>NUCLEOTIDE SEQUENCE [LARGE SCALE GENOMIC DNA]</scope>
    <source>
        <strain evidence="2">28A</strain>
    </source>
</reference>
<accession>R0KAY0</accession>
<protein>
    <submittedName>
        <fullName evidence="1">Uncharacterized protein</fullName>
    </submittedName>
</protein>
<evidence type="ECO:0000313" key="1">
    <source>
        <dbReference type="EMBL" id="EOA85407.1"/>
    </source>
</evidence>
<dbReference type="EMBL" id="KB908703">
    <property type="protein sequence ID" value="EOA85407.1"/>
    <property type="molecule type" value="Genomic_DNA"/>
</dbReference>
<dbReference type="Proteomes" id="UP000016935">
    <property type="component" value="Unassembled WGS sequence"/>
</dbReference>
<sequence>MLASMTSNSLSDSPANSSIDRRFWGLDSAQSAELIRLYEDGKTLAARRLNIQEHLEEHKKSLFGEDWPEITHAMIHEARLRDSASEGRYEAELLKEHAEDQRLLMDEDEKTMEIERRLRVIDSQLDSIAEACSDLELRPSFTSPILARLPRELRDYIDEDIERLDAAISFIPYVVTVHDQPAVDLLDLPVPRYANSSFVGNEFASEVAMRYFRALTGAAIDYRCVRAHLNRSYFGPMHLTMKDVIKNVVMTISRVAYCSYGTKVFAADALADSLESLFILKDHRNLPIEIYLDHTLQYKPALFEILEIIRPMFLQFRDAKMNVKVLGYDFFNPIDDRSQDVFSEQLNYYFDLSPEEWLDMKAEEIKAIPDKKQRMACKGLILETDIAGDANEFGVR</sequence>
<dbReference type="HOGENOM" id="CLU_690793_0_0_1"/>
<dbReference type="RefSeq" id="XP_008027049.1">
    <property type="nucleotide sequence ID" value="XM_008028858.1"/>
</dbReference>